<sequence>MDDEADTPETEREDDDVLERALRRFDECAVPQLEMRAQSLAARRFAFIPGAQWEGDIGDAFENSIKLEIPKIAKGLDKIESDYRQNRVVPDFRPSGGDSDDDSAETLDGIWRADNARCGGDDARDNAFIEAIGGGFGAYRLCNDYEDEYDPKNDAQRIKVQMIADADQCVFFDHQARAYDKNDARFAFVITEFTPDAFADEYGDERMTDWPDAKIGENWDYDWFEPEVVRVAEYYEKQDATETMHVFRNGLTGEEERFWDSEIDDEQKATLIANGWTHTRLRRKRCRIMKWVLSGAEVLDGPTRIPGRRIPIVPVYGKRWFIEGMERFKGHVQDRMDVQRLYNIACSRVAEAGAQGTSSTPIFAPEQMEGGLGDIWANRAIDRPAYLLANPLADPLTGGILSAGPTGMLEPPTLGPVDASLIQIAKADLIEADQDGAEQVKANVSAEAMDIAATRVDARSGIYLDNFRKSVKAEGEIYLGMVPEIYAEPGREVETMDQDGGDGKAVLYQVYTDASGAMKTRNDFARGGYKVMASVAEATATRRDKTVRASLNIAEVALKAGDPETAQAAILTAISNTDGEGITELKDFARRKGLNLGLFQPNEDEAQMLSEASQQPDPNAALADAQANALNSQAARNIAQAGKAEADAGLAEAKTIETLNKIGMEPEPTIRRASELGGPFLQ</sequence>
<dbReference type="Gene3D" id="6.10.280.90">
    <property type="match status" value="1"/>
</dbReference>
<dbReference type="Pfam" id="PF16510">
    <property type="entry name" value="P22_portal"/>
    <property type="match status" value="1"/>
</dbReference>
<feature type="region of interest" description="Disordered" evidence="1">
    <location>
        <begin position="662"/>
        <end position="682"/>
    </location>
</feature>
<name>A0A6J5M0S8_9CAUD</name>
<organism evidence="2">
    <name type="scientific">uncultured Caudovirales phage</name>
    <dbReference type="NCBI Taxonomy" id="2100421"/>
    <lineage>
        <taxon>Viruses</taxon>
        <taxon>Duplodnaviria</taxon>
        <taxon>Heunggongvirae</taxon>
        <taxon>Uroviricota</taxon>
        <taxon>Caudoviricetes</taxon>
        <taxon>Peduoviridae</taxon>
        <taxon>Maltschvirus</taxon>
        <taxon>Maltschvirus maltsch</taxon>
    </lineage>
</organism>
<dbReference type="InterPro" id="IPR032427">
    <property type="entry name" value="P22_portal"/>
</dbReference>
<evidence type="ECO:0000256" key="1">
    <source>
        <dbReference type="SAM" id="MobiDB-lite"/>
    </source>
</evidence>
<dbReference type="EMBL" id="LR796379">
    <property type="protein sequence ID" value="CAB4140384.1"/>
    <property type="molecule type" value="Genomic_DNA"/>
</dbReference>
<proteinExistence type="predicted"/>
<reference evidence="2" key="1">
    <citation type="submission" date="2020-04" db="EMBL/GenBank/DDBJ databases">
        <authorList>
            <person name="Chiriac C."/>
            <person name="Salcher M."/>
            <person name="Ghai R."/>
            <person name="Kavagutti S V."/>
        </authorList>
    </citation>
    <scope>NUCLEOTIDE SEQUENCE</scope>
</reference>
<evidence type="ECO:0000313" key="2">
    <source>
        <dbReference type="EMBL" id="CAB4140384.1"/>
    </source>
</evidence>
<accession>A0A6J5M0S8</accession>
<gene>
    <name evidence="2" type="ORF">UFOVP407_51</name>
</gene>
<protein>
    <submittedName>
        <fullName evidence="2">Phage P22-like portal protein</fullName>
    </submittedName>
</protein>